<dbReference type="EMBL" id="SPLM01000144">
    <property type="protein sequence ID" value="TMW57262.1"/>
    <property type="molecule type" value="Genomic_DNA"/>
</dbReference>
<dbReference type="PANTHER" id="PTHR11441">
    <property type="entry name" value="THYMIDINE KINASE"/>
    <property type="match status" value="1"/>
</dbReference>
<dbReference type="Gene3D" id="3.30.60.20">
    <property type="match status" value="1"/>
</dbReference>
<evidence type="ECO:0000256" key="14">
    <source>
        <dbReference type="RuleBase" id="RU004165"/>
    </source>
</evidence>
<evidence type="ECO:0000256" key="1">
    <source>
        <dbReference type="ARBA" id="ARBA00007587"/>
    </source>
</evidence>
<evidence type="ECO:0000256" key="9">
    <source>
        <dbReference type="ARBA" id="ARBA00022840"/>
    </source>
</evidence>
<keyword evidence="16" id="KW-1185">Reference proteome</keyword>
<dbReference type="PIRSF" id="PIRSF035805">
    <property type="entry name" value="TK_cell"/>
    <property type="match status" value="1"/>
</dbReference>
<proteinExistence type="inferred from homology"/>
<keyword evidence="3 13" id="KW-0237">DNA synthesis</keyword>
<gene>
    <name evidence="15" type="ORF">Poli38472_003187</name>
</gene>
<evidence type="ECO:0000256" key="4">
    <source>
        <dbReference type="ARBA" id="ARBA00022679"/>
    </source>
</evidence>
<dbReference type="GO" id="GO:0005524">
    <property type="term" value="F:ATP binding"/>
    <property type="evidence" value="ECO:0007669"/>
    <property type="project" value="UniProtKB-KW"/>
</dbReference>
<feature type="active site" description="Proton acceptor" evidence="11">
    <location>
        <position position="86"/>
    </location>
</feature>
<comment type="similarity">
    <text evidence="1 14">Belongs to the thymidine kinase family.</text>
</comment>
<evidence type="ECO:0000313" key="15">
    <source>
        <dbReference type="EMBL" id="TMW57262.1"/>
    </source>
</evidence>
<dbReference type="PANTHER" id="PTHR11441:SF0">
    <property type="entry name" value="THYMIDINE KINASE, CYTOSOLIC"/>
    <property type="match status" value="1"/>
</dbReference>
<dbReference type="PROSITE" id="PS00603">
    <property type="entry name" value="TK_CELLULAR_TYPE"/>
    <property type="match status" value="1"/>
</dbReference>
<dbReference type="OrthoDB" id="439028at2759"/>
<comment type="catalytic activity">
    <reaction evidence="10 13">
        <text>thymidine + ATP = dTMP + ADP + H(+)</text>
        <dbReference type="Rhea" id="RHEA:19129"/>
        <dbReference type="ChEBI" id="CHEBI:15378"/>
        <dbReference type="ChEBI" id="CHEBI:17748"/>
        <dbReference type="ChEBI" id="CHEBI:30616"/>
        <dbReference type="ChEBI" id="CHEBI:63528"/>
        <dbReference type="ChEBI" id="CHEBI:456216"/>
        <dbReference type="EC" id="2.7.1.21"/>
    </reaction>
</comment>
<dbReference type="GO" id="GO:0046872">
    <property type="term" value="F:metal ion binding"/>
    <property type="evidence" value="ECO:0007669"/>
    <property type="project" value="UniProtKB-KW"/>
</dbReference>
<dbReference type="GO" id="GO:0004797">
    <property type="term" value="F:thymidine kinase activity"/>
    <property type="evidence" value="ECO:0007669"/>
    <property type="project" value="UniProtKB-EC"/>
</dbReference>
<evidence type="ECO:0000313" key="16">
    <source>
        <dbReference type="Proteomes" id="UP000794436"/>
    </source>
</evidence>
<name>A0A8K1C664_PYTOL</name>
<comment type="caution">
    <text evidence="15">The sequence shown here is derived from an EMBL/GenBank/DDBJ whole genome shotgun (WGS) entry which is preliminary data.</text>
</comment>
<keyword evidence="4 13" id="KW-0808">Transferase</keyword>
<dbReference type="GO" id="GO:0046104">
    <property type="term" value="P:thymidine metabolic process"/>
    <property type="evidence" value="ECO:0007669"/>
    <property type="project" value="TreeGrafter"/>
</dbReference>
<keyword evidence="8" id="KW-0862">Zinc</keyword>
<sequence length="185" mass="20762">MRQVMGELQLIIGPMFSGKSTELVRRMRRFQHAKLKCLVVKYNLDTRYSEKNLSTHDKVFFQAKPVDRLAEVRELLDSFDVIGIDEGQFFPDLIEFCNEAANAGKVVIVAALDGTFEKKPFGSVCDLIPAAESVIKLNAVCTCCGRDAAFTRRIVSDKSVELIGGSELYEPRCRTCFVKEENDSP</sequence>
<evidence type="ECO:0000256" key="5">
    <source>
        <dbReference type="ARBA" id="ARBA00022723"/>
    </source>
</evidence>
<dbReference type="InterPro" id="IPR020633">
    <property type="entry name" value="Thymidine_kinase_CS"/>
</dbReference>
<evidence type="ECO:0000256" key="12">
    <source>
        <dbReference type="PIRSR" id="PIRSR035805-2"/>
    </source>
</evidence>
<evidence type="ECO:0000256" key="7">
    <source>
        <dbReference type="ARBA" id="ARBA00022777"/>
    </source>
</evidence>
<evidence type="ECO:0000256" key="8">
    <source>
        <dbReference type="ARBA" id="ARBA00022833"/>
    </source>
</evidence>
<dbReference type="FunFam" id="3.40.50.300:FF:001270">
    <property type="entry name" value="Thymidine kinase"/>
    <property type="match status" value="1"/>
</dbReference>
<evidence type="ECO:0000256" key="6">
    <source>
        <dbReference type="ARBA" id="ARBA00022741"/>
    </source>
</evidence>
<keyword evidence="5" id="KW-0479">Metal-binding</keyword>
<keyword evidence="7 13" id="KW-0418">Kinase</keyword>
<accession>A0A8K1C664</accession>
<dbReference type="Gene3D" id="3.40.50.300">
    <property type="entry name" value="P-loop containing nucleotide triphosphate hydrolases"/>
    <property type="match status" value="1"/>
</dbReference>
<dbReference type="InterPro" id="IPR027417">
    <property type="entry name" value="P-loop_NTPase"/>
</dbReference>
<dbReference type="SUPFAM" id="SSF57716">
    <property type="entry name" value="Glucocorticoid receptor-like (DNA-binding domain)"/>
    <property type="match status" value="1"/>
</dbReference>
<dbReference type="NCBIfam" id="NF003296">
    <property type="entry name" value="PRK04296.1-1"/>
    <property type="match status" value="1"/>
</dbReference>
<evidence type="ECO:0000256" key="3">
    <source>
        <dbReference type="ARBA" id="ARBA00022634"/>
    </source>
</evidence>
<organism evidence="15 16">
    <name type="scientific">Pythium oligandrum</name>
    <name type="common">Mycoparasitic fungus</name>
    <dbReference type="NCBI Taxonomy" id="41045"/>
    <lineage>
        <taxon>Eukaryota</taxon>
        <taxon>Sar</taxon>
        <taxon>Stramenopiles</taxon>
        <taxon>Oomycota</taxon>
        <taxon>Peronosporomycetes</taxon>
        <taxon>Pythiales</taxon>
        <taxon>Pythiaceae</taxon>
        <taxon>Pythium</taxon>
    </lineage>
</organism>
<evidence type="ECO:0000256" key="10">
    <source>
        <dbReference type="ARBA" id="ARBA00048254"/>
    </source>
</evidence>
<dbReference type="InterPro" id="IPR001267">
    <property type="entry name" value="Thymidine_kinase"/>
</dbReference>
<keyword evidence="9 13" id="KW-0067">ATP-binding</keyword>
<dbReference type="AlphaFoldDB" id="A0A8K1C664"/>
<evidence type="ECO:0000256" key="2">
    <source>
        <dbReference type="ARBA" id="ARBA00012118"/>
    </source>
</evidence>
<protein>
    <recommendedName>
        <fullName evidence="2 13">Thymidine kinase</fullName>
        <ecNumber evidence="2 13">2.7.1.21</ecNumber>
    </recommendedName>
</protein>
<dbReference type="SUPFAM" id="SSF52540">
    <property type="entry name" value="P-loop containing nucleoside triphosphate hydrolases"/>
    <property type="match status" value="1"/>
</dbReference>
<reference evidence="15" key="1">
    <citation type="submission" date="2019-03" db="EMBL/GenBank/DDBJ databases">
        <title>Long read genome sequence of the mycoparasitic Pythium oligandrum ATCC 38472 isolated from sugarbeet rhizosphere.</title>
        <authorList>
            <person name="Gaulin E."/>
        </authorList>
    </citation>
    <scope>NUCLEOTIDE SEQUENCE</scope>
    <source>
        <strain evidence="15">ATCC 38472_TT</strain>
    </source>
</reference>
<dbReference type="GO" id="GO:0071897">
    <property type="term" value="P:DNA biosynthetic process"/>
    <property type="evidence" value="ECO:0007669"/>
    <property type="project" value="UniProtKB-KW"/>
</dbReference>
<keyword evidence="6 13" id="KW-0547">Nucleotide-binding</keyword>
<evidence type="ECO:0000256" key="11">
    <source>
        <dbReference type="PIRSR" id="PIRSR035805-1"/>
    </source>
</evidence>
<dbReference type="EC" id="2.7.1.21" evidence="2 13"/>
<dbReference type="Proteomes" id="UP000794436">
    <property type="component" value="Unassembled WGS sequence"/>
</dbReference>
<dbReference type="GO" id="GO:0042802">
    <property type="term" value="F:identical protein binding"/>
    <property type="evidence" value="ECO:0007669"/>
    <property type="project" value="UniProtKB-ARBA"/>
</dbReference>
<feature type="binding site" evidence="12">
    <location>
        <position position="169"/>
    </location>
    <ligand>
        <name>substrate</name>
    </ligand>
</feature>
<evidence type="ECO:0000256" key="13">
    <source>
        <dbReference type="RuleBase" id="RU000544"/>
    </source>
</evidence>
<dbReference type="Pfam" id="PF00265">
    <property type="entry name" value="TK"/>
    <property type="match status" value="1"/>
</dbReference>